<reference evidence="2" key="1">
    <citation type="submission" date="2007-07" db="EMBL/GenBank/DDBJ databases">
        <title>PCAP assembly of the Caenorhabditis remanei genome.</title>
        <authorList>
            <consortium name="The Caenorhabditis remanei Sequencing Consortium"/>
            <person name="Wilson R.K."/>
        </authorList>
    </citation>
    <scope>NUCLEOTIDE SEQUENCE [LARGE SCALE GENOMIC DNA]</scope>
    <source>
        <strain evidence="2">PB4641</strain>
    </source>
</reference>
<gene>
    <name evidence="2" type="ORF">CRE_23738</name>
</gene>
<protein>
    <submittedName>
        <fullName evidence="2">Uncharacterized protein</fullName>
    </submittedName>
</protein>
<dbReference type="AlphaFoldDB" id="E3NFV4"/>
<evidence type="ECO:0000256" key="1">
    <source>
        <dbReference type="SAM" id="MobiDB-lite"/>
    </source>
</evidence>
<accession>E3NFV4</accession>
<feature type="region of interest" description="Disordered" evidence="1">
    <location>
        <begin position="63"/>
        <end position="86"/>
    </location>
</feature>
<dbReference type="STRING" id="31234.E3NFV4"/>
<dbReference type="Proteomes" id="UP000008281">
    <property type="component" value="Unassembled WGS sequence"/>
</dbReference>
<evidence type="ECO:0000313" key="2">
    <source>
        <dbReference type="EMBL" id="EFO96541.1"/>
    </source>
</evidence>
<keyword evidence="3" id="KW-1185">Reference proteome</keyword>
<name>E3NFV4_CAERE</name>
<sequence>MQYGGNEFVKIGKDGSQWKDYVSLPDGVLPEPEILPYDKAKDDIATEEICQKVAPFFRLFLPDPRPDLQSDPAGQTQEKYRPGPARPGQALLKHVEFLIFFWKF</sequence>
<dbReference type="HOGENOM" id="CLU_2252546_0_0_1"/>
<evidence type="ECO:0000313" key="3">
    <source>
        <dbReference type="Proteomes" id="UP000008281"/>
    </source>
</evidence>
<dbReference type="EMBL" id="DS268644">
    <property type="protein sequence ID" value="EFO96541.1"/>
    <property type="molecule type" value="Genomic_DNA"/>
</dbReference>
<dbReference type="InParanoid" id="E3NFV4"/>
<proteinExistence type="predicted"/>
<organism evidence="3">
    <name type="scientific">Caenorhabditis remanei</name>
    <name type="common">Caenorhabditis vulgaris</name>
    <dbReference type="NCBI Taxonomy" id="31234"/>
    <lineage>
        <taxon>Eukaryota</taxon>
        <taxon>Metazoa</taxon>
        <taxon>Ecdysozoa</taxon>
        <taxon>Nematoda</taxon>
        <taxon>Chromadorea</taxon>
        <taxon>Rhabditida</taxon>
        <taxon>Rhabditina</taxon>
        <taxon>Rhabditomorpha</taxon>
        <taxon>Rhabditoidea</taxon>
        <taxon>Rhabditidae</taxon>
        <taxon>Peloderinae</taxon>
        <taxon>Caenorhabditis</taxon>
    </lineage>
</organism>